<dbReference type="NCBIfam" id="TIGR04521">
    <property type="entry name" value="ECF_ATPase_2"/>
    <property type="match status" value="1"/>
</dbReference>
<dbReference type="GO" id="GO:0005524">
    <property type="term" value="F:ATP binding"/>
    <property type="evidence" value="ECO:0007669"/>
    <property type="project" value="UniProtKB-UniRule"/>
</dbReference>
<dbReference type="PANTHER" id="PTHR43553:SF27">
    <property type="entry name" value="ENERGY-COUPLING FACTOR TRANSPORTER ATP-BINDING PROTEIN ECFA2"/>
    <property type="match status" value="1"/>
</dbReference>
<organism evidence="10 11">
    <name type="scientific">Clostridium saccharobutylicum</name>
    <dbReference type="NCBI Taxonomy" id="169679"/>
    <lineage>
        <taxon>Bacteria</taxon>
        <taxon>Bacillati</taxon>
        <taxon>Bacillota</taxon>
        <taxon>Clostridia</taxon>
        <taxon>Eubacteriales</taxon>
        <taxon>Clostridiaceae</taxon>
        <taxon>Clostridium</taxon>
    </lineage>
</organism>
<dbReference type="SMART" id="SM00382">
    <property type="entry name" value="AAA"/>
    <property type="match status" value="1"/>
</dbReference>
<feature type="domain" description="ABC transporter" evidence="9">
    <location>
        <begin position="3"/>
        <end position="245"/>
    </location>
</feature>
<evidence type="ECO:0000256" key="5">
    <source>
        <dbReference type="ARBA" id="ARBA00022840"/>
    </source>
</evidence>
<dbReference type="InterPro" id="IPR017871">
    <property type="entry name" value="ABC_transporter-like_CS"/>
</dbReference>
<protein>
    <recommendedName>
        <fullName evidence="8">Energy-coupling factor transporter ATP-binding protein EcfA2</fullName>
        <ecNumber evidence="8">7.-.-.-</ecNumber>
    </recommendedName>
</protein>
<evidence type="ECO:0000256" key="7">
    <source>
        <dbReference type="ARBA" id="ARBA00023136"/>
    </source>
</evidence>
<evidence type="ECO:0000256" key="6">
    <source>
        <dbReference type="ARBA" id="ARBA00022967"/>
    </source>
</evidence>
<sequence>MSIKIENLTHIYMPKSPFEKVALDNVSLDIKDGEFVALIGHTGSGKSTLIQHFNGLLEATSGKIIVDGIDITDKKVKLADVRKKVGLVFQYPEYQLFEETIAKDIAFGPRNLGLSEDEIHNRVVKSMEMVGLDYETYKDKSPFDLSGGQKRRVAIAGVVAMQPTTLILDEPTAGLDPKGRDDILNQISKLHKDYNMTIIIVSHSMEDVANIAERIIVMNHGKVALQGTPAKVFKEVDLLEQIGLGVPQVTYLVRALRQKGFNISDEIFTIEEAKKELLSILKAKSVKGE</sequence>
<proteinExistence type="inferred from homology"/>
<evidence type="ECO:0000313" key="11">
    <source>
        <dbReference type="Proteomes" id="UP000191154"/>
    </source>
</evidence>
<comment type="subcellular location">
    <subcellularLocation>
        <location evidence="1 8">Cell membrane</location>
        <topology evidence="1 8">Peripheral membrane protein</topology>
    </subcellularLocation>
</comment>
<dbReference type="FunFam" id="3.40.50.300:FF:000224">
    <property type="entry name" value="Energy-coupling factor transporter ATP-binding protein EcfA"/>
    <property type="match status" value="1"/>
</dbReference>
<dbReference type="PROSITE" id="PS00211">
    <property type="entry name" value="ABC_TRANSPORTER_1"/>
    <property type="match status" value="1"/>
</dbReference>
<evidence type="ECO:0000313" key="10">
    <source>
        <dbReference type="EMBL" id="OOM11267.1"/>
    </source>
</evidence>
<evidence type="ECO:0000256" key="2">
    <source>
        <dbReference type="ARBA" id="ARBA00022448"/>
    </source>
</evidence>
<evidence type="ECO:0000256" key="3">
    <source>
        <dbReference type="ARBA" id="ARBA00022475"/>
    </source>
</evidence>
<dbReference type="NCBIfam" id="NF010158">
    <property type="entry name" value="PRK13637.1"/>
    <property type="match status" value="1"/>
</dbReference>
<name>A0A1S8N4A7_CLOSA</name>
<comment type="caution">
    <text evidence="10">The sequence shown here is derived from an EMBL/GenBank/DDBJ whole genome shotgun (WGS) entry which is preliminary data.</text>
</comment>
<keyword evidence="2 8" id="KW-0813">Transport</keyword>
<keyword evidence="7 8" id="KW-0472">Membrane</keyword>
<dbReference type="InterPro" id="IPR030946">
    <property type="entry name" value="EcfA2"/>
</dbReference>
<keyword evidence="3 8" id="KW-1003">Cell membrane</keyword>
<dbReference type="GO" id="GO:0042626">
    <property type="term" value="F:ATPase-coupled transmembrane transporter activity"/>
    <property type="evidence" value="ECO:0007669"/>
    <property type="project" value="TreeGrafter"/>
</dbReference>
<dbReference type="EC" id="7.-.-.-" evidence="8"/>
<dbReference type="EMBL" id="LZYZ01000005">
    <property type="protein sequence ID" value="OOM11267.1"/>
    <property type="molecule type" value="Genomic_DNA"/>
</dbReference>
<keyword evidence="10" id="KW-0378">Hydrolase</keyword>
<dbReference type="AlphaFoldDB" id="A0A1S8N4A7"/>
<dbReference type="InterPro" id="IPR015856">
    <property type="entry name" value="ABC_transpr_CbiO/EcfA_su"/>
</dbReference>
<gene>
    <name evidence="10" type="primary">ecfA2_1</name>
    <name evidence="10" type="ORF">CLOSAC_28250</name>
</gene>
<comment type="similarity">
    <text evidence="8">Belongs to the ABC transporter superfamily. Energy-coupling factor EcfA family.</text>
</comment>
<dbReference type="InterPro" id="IPR050095">
    <property type="entry name" value="ECF_ABC_transporter_ATP-bd"/>
</dbReference>
<dbReference type="Gene3D" id="3.40.50.300">
    <property type="entry name" value="P-loop containing nucleotide triphosphate hydrolases"/>
    <property type="match status" value="1"/>
</dbReference>
<dbReference type="GO" id="GO:0043190">
    <property type="term" value="C:ATP-binding cassette (ABC) transporter complex"/>
    <property type="evidence" value="ECO:0007669"/>
    <property type="project" value="TreeGrafter"/>
</dbReference>
<dbReference type="InterPro" id="IPR003439">
    <property type="entry name" value="ABC_transporter-like_ATP-bd"/>
</dbReference>
<keyword evidence="6" id="KW-1278">Translocase</keyword>
<evidence type="ECO:0000256" key="4">
    <source>
        <dbReference type="ARBA" id="ARBA00022741"/>
    </source>
</evidence>
<dbReference type="STRING" id="169679.CSACC_02330"/>
<dbReference type="GO" id="GO:0016887">
    <property type="term" value="F:ATP hydrolysis activity"/>
    <property type="evidence" value="ECO:0007669"/>
    <property type="project" value="InterPro"/>
</dbReference>
<accession>A0A1S8N4A7</accession>
<dbReference type="InterPro" id="IPR003593">
    <property type="entry name" value="AAA+_ATPase"/>
</dbReference>
<evidence type="ECO:0000256" key="8">
    <source>
        <dbReference type="RuleBase" id="RU365104"/>
    </source>
</evidence>
<evidence type="ECO:0000256" key="1">
    <source>
        <dbReference type="ARBA" id="ARBA00004202"/>
    </source>
</evidence>
<evidence type="ECO:0000259" key="9">
    <source>
        <dbReference type="PROSITE" id="PS50893"/>
    </source>
</evidence>
<dbReference type="PANTHER" id="PTHR43553">
    <property type="entry name" value="HEAVY METAL TRANSPORTER"/>
    <property type="match status" value="1"/>
</dbReference>
<comment type="function">
    <text evidence="8">ATP-binding (A) component of a common energy-coupling factor (ECF) ABC-transporter complex.</text>
</comment>
<dbReference type="RefSeq" id="WP_077393954.1">
    <property type="nucleotide sequence ID" value="NZ_CP016091.1"/>
</dbReference>
<dbReference type="SUPFAM" id="SSF52540">
    <property type="entry name" value="P-loop containing nucleoside triphosphate hydrolases"/>
    <property type="match status" value="1"/>
</dbReference>
<keyword evidence="4 8" id="KW-0547">Nucleotide-binding</keyword>
<dbReference type="InterPro" id="IPR027417">
    <property type="entry name" value="P-loop_NTPase"/>
</dbReference>
<keyword evidence="5 8" id="KW-0067">ATP-binding</keyword>
<dbReference type="PROSITE" id="PS50893">
    <property type="entry name" value="ABC_TRANSPORTER_2"/>
    <property type="match status" value="1"/>
</dbReference>
<reference evidence="10 11" key="1">
    <citation type="submission" date="2016-05" db="EMBL/GenBank/DDBJ databases">
        <title>Microbial solvent formation.</title>
        <authorList>
            <person name="Poehlein A."/>
            <person name="Montoya Solano J.D."/>
            <person name="Flitsch S."/>
            <person name="Krabben P."/>
            <person name="Duerre P."/>
            <person name="Daniel R."/>
        </authorList>
    </citation>
    <scope>NUCLEOTIDE SEQUENCE [LARGE SCALE GENOMIC DNA]</scope>
    <source>
        <strain evidence="10 11">L1-8</strain>
    </source>
</reference>
<dbReference type="CDD" id="cd03225">
    <property type="entry name" value="ABC_cobalt_CbiO_domain1"/>
    <property type="match status" value="1"/>
</dbReference>
<dbReference type="Pfam" id="PF00005">
    <property type="entry name" value="ABC_tran"/>
    <property type="match status" value="1"/>
</dbReference>
<comment type="subunit">
    <text evidence="8">Forms a stable energy-coupling factor (ECF) transporter complex composed of 2 membrane-embedded substrate-binding proteins (S component), 2 ATP-binding proteins (A component) and 2 transmembrane proteins (T component).</text>
</comment>
<dbReference type="Proteomes" id="UP000191154">
    <property type="component" value="Unassembled WGS sequence"/>
</dbReference>